<dbReference type="FunFam" id="3.40.50.10210:FF:000001">
    <property type="entry name" value="Nicotinate-nucleotide--dimethylbenzimidazole phosphoribosyltransferase"/>
    <property type="match status" value="1"/>
</dbReference>
<comment type="function">
    <text evidence="1 11">Catalyzes the synthesis of alpha-ribazole-5'-phosphate from nicotinate mononucleotide (NAMN) and 5,6-dimethylbenzimidazole (DMB).</text>
</comment>
<evidence type="ECO:0000256" key="6">
    <source>
        <dbReference type="ARBA" id="ARBA00022573"/>
    </source>
</evidence>
<dbReference type="InterPro" id="IPR023195">
    <property type="entry name" value="Nict_dMeBzImd_PRibTrfase_N"/>
</dbReference>
<feature type="active site" description="Proton acceptor" evidence="11">
    <location>
        <position position="316"/>
    </location>
</feature>
<dbReference type="InterPro" id="IPR003200">
    <property type="entry name" value="Nict_dMeBzImd_PRibTrfase"/>
</dbReference>
<keyword evidence="8 11" id="KW-0808">Transferase</keyword>
<dbReference type="CDD" id="cd02439">
    <property type="entry name" value="DMB-PRT_CobT"/>
    <property type="match status" value="1"/>
</dbReference>
<protein>
    <recommendedName>
        <fullName evidence="5 11">Nicotinate-nucleotide--dimethylbenzimidazole phosphoribosyltransferase</fullName>
        <shortName evidence="11">NN:DBI PRT</shortName>
        <ecNumber evidence="4 11">2.4.2.21</ecNumber>
    </recommendedName>
    <alternativeName>
        <fullName evidence="9 11">N(1)-alpha-phosphoribosyltransferase</fullName>
    </alternativeName>
</protein>
<dbReference type="Gene3D" id="3.40.50.10210">
    <property type="match status" value="1"/>
</dbReference>
<evidence type="ECO:0000256" key="2">
    <source>
        <dbReference type="ARBA" id="ARBA00005049"/>
    </source>
</evidence>
<evidence type="ECO:0000256" key="4">
    <source>
        <dbReference type="ARBA" id="ARBA00011991"/>
    </source>
</evidence>
<comment type="pathway">
    <text evidence="2 11">Nucleoside biosynthesis; alpha-ribazole biosynthesis; alpha-ribazole from 5,6-dimethylbenzimidazole: step 1/2.</text>
</comment>
<gene>
    <name evidence="11 12" type="primary">cobT</name>
    <name evidence="12" type="ORF">IAB51_03300</name>
</gene>
<dbReference type="InterPro" id="IPR017846">
    <property type="entry name" value="Nict_dMeBzImd_PRibTrfase_bact"/>
</dbReference>
<dbReference type="NCBIfam" id="NF000996">
    <property type="entry name" value="PRK00105.1"/>
    <property type="match status" value="1"/>
</dbReference>
<keyword evidence="7 11" id="KW-0328">Glycosyltransferase</keyword>
<evidence type="ECO:0000256" key="7">
    <source>
        <dbReference type="ARBA" id="ARBA00022676"/>
    </source>
</evidence>
<dbReference type="InterPro" id="IPR036087">
    <property type="entry name" value="Nict_dMeBzImd_PRibTrfase_sf"/>
</dbReference>
<dbReference type="Gene3D" id="1.10.1610.10">
    <property type="match status" value="1"/>
</dbReference>
<keyword evidence="6 11" id="KW-0169">Cobalamin biosynthesis</keyword>
<evidence type="ECO:0000256" key="9">
    <source>
        <dbReference type="ARBA" id="ARBA00030686"/>
    </source>
</evidence>
<comment type="caution">
    <text evidence="12">The sequence shown here is derived from an EMBL/GenBank/DDBJ whole genome shotgun (WGS) entry which is preliminary data.</text>
</comment>
<evidence type="ECO:0000313" key="12">
    <source>
        <dbReference type="EMBL" id="HIS75816.1"/>
    </source>
</evidence>
<dbReference type="GO" id="GO:0008939">
    <property type="term" value="F:nicotinate-nucleotide-dimethylbenzimidazole phosphoribosyltransferase activity"/>
    <property type="evidence" value="ECO:0007669"/>
    <property type="project" value="UniProtKB-UniRule"/>
</dbReference>
<proteinExistence type="inferred from homology"/>
<dbReference type="SUPFAM" id="SSF52733">
    <property type="entry name" value="Nicotinate mononucleotide:5,6-dimethylbenzimidazole phosphoribosyltransferase (CobT)"/>
    <property type="match status" value="1"/>
</dbReference>
<evidence type="ECO:0000313" key="13">
    <source>
        <dbReference type="Proteomes" id="UP000824002"/>
    </source>
</evidence>
<dbReference type="Pfam" id="PF02277">
    <property type="entry name" value="DBI_PRT"/>
    <property type="match status" value="1"/>
</dbReference>
<evidence type="ECO:0000256" key="5">
    <source>
        <dbReference type="ARBA" id="ARBA00015486"/>
    </source>
</evidence>
<dbReference type="EC" id="2.4.2.21" evidence="4 11"/>
<comment type="similarity">
    <text evidence="3 11">Belongs to the CobT family.</text>
</comment>
<dbReference type="EMBL" id="DVJP01000026">
    <property type="protein sequence ID" value="HIS75816.1"/>
    <property type="molecule type" value="Genomic_DNA"/>
</dbReference>
<accession>A0A9D1JZ31</accession>
<sequence length="353" mass="37251">MTLPELLKTIKPLDEKAEELSHKHWDSIAKPLDSLGKLETAVRHIAALTGNINVDISKRCVLIFCADNGVVAQGVTQCDSSVTATVSENFTKGNTSVCAMARAAHADIVPVDIGIEREMNVPGLIDRKIRLGTADMTKGPAMTREEAENAILTGIDMVRRLKEQGYGIIATGEMGIGNTTTSSAVVSVLMNKPVEDVTGRGAGLDKAGLNRKVNAIRKAIEVNRPDPSDPIDVLCKVGGLDIAGIAGAFLGGAIYRAPVVVDGFISGAAALIAARLCPAAKCAMFASHVSAEPAGRMLLDELGLSPMITADMCLGEGTGAVCLFPLLDMGLAVYREMSNFEEANIQTYTHFDD</sequence>
<evidence type="ECO:0000256" key="8">
    <source>
        <dbReference type="ARBA" id="ARBA00022679"/>
    </source>
</evidence>
<name>A0A9D1JZ31_9FIRM</name>
<dbReference type="PANTHER" id="PTHR43463">
    <property type="entry name" value="NICOTINATE-NUCLEOTIDE--DIMETHYLBENZIMIDAZOLE PHOSPHORIBOSYLTRANSFERASE"/>
    <property type="match status" value="1"/>
</dbReference>
<evidence type="ECO:0000256" key="10">
    <source>
        <dbReference type="ARBA" id="ARBA00047340"/>
    </source>
</evidence>
<evidence type="ECO:0000256" key="1">
    <source>
        <dbReference type="ARBA" id="ARBA00002197"/>
    </source>
</evidence>
<dbReference type="NCBIfam" id="TIGR03160">
    <property type="entry name" value="cobT_DBIPRT"/>
    <property type="match status" value="1"/>
</dbReference>
<dbReference type="PANTHER" id="PTHR43463:SF1">
    <property type="entry name" value="NICOTINATE-NUCLEOTIDE--DIMETHYLBENZIMIDAZOLE PHOSPHORIBOSYLTRANSFERASE"/>
    <property type="match status" value="1"/>
</dbReference>
<dbReference type="Proteomes" id="UP000824002">
    <property type="component" value="Unassembled WGS sequence"/>
</dbReference>
<evidence type="ECO:0000256" key="11">
    <source>
        <dbReference type="HAMAP-Rule" id="MF_00230"/>
    </source>
</evidence>
<comment type="catalytic activity">
    <reaction evidence="10 11">
        <text>5,6-dimethylbenzimidazole + nicotinate beta-D-ribonucleotide = alpha-ribazole 5'-phosphate + nicotinate + H(+)</text>
        <dbReference type="Rhea" id="RHEA:11196"/>
        <dbReference type="ChEBI" id="CHEBI:15378"/>
        <dbReference type="ChEBI" id="CHEBI:15890"/>
        <dbReference type="ChEBI" id="CHEBI:32544"/>
        <dbReference type="ChEBI" id="CHEBI:57502"/>
        <dbReference type="ChEBI" id="CHEBI:57918"/>
        <dbReference type="EC" id="2.4.2.21"/>
    </reaction>
</comment>
<organism evidence="12 13">
    <name type="scientific">Candidatus Merdivicinus excrementipullorum</name>
    <dbReference type="NCBI Taxonomy" id="2840867"/>
    <lineage>
        <taxon>Bacteria</taxon>
        <taxon>Bacillati</taxon>
        <taxon>Bacillota</taxon>
        <taxon>Clostridia</taxon>
        <taxon>Eubacteriales</taxon>
        <taxon>Oscillospiraceae</taxon>
        <taxon>Oscillospiraceae incertae sedis</taxon>
        <taxon>Candidatus Merdivicinus</taxon>
    </lineage>
</organism>
<evidence type="ECO:0000256" key="3">
    <source>
        <dbReference type="ARBA" id="ARBA00007110"/>
    </source>
</evidence>
<dbReference type="GO" id="GO:0009236">
    <property type="term" value="P:cobalamin biosynthetic process"/>
    <property type="evidence" value="ECO:0007669"/>
    <property type="project" value="UniProtKB-UniRule"/>
</dbReference>
<reference evidence="12" key="1">
    <citation type="submission" date="2020-10" db="EMBL/GenBank/DDBJ databases">
        <authorList>
            <person name="Gilroy R."/>
        </authorList>
    </citation>
    <scope>NUCLEOTIDE SEQUENCE</scope>
    <source>
        <strain evidence="12">CHK199-13235</strain>
    </source>
</reference>
<dbReference type="AlphaFoldDB" id="A0A9D1JZ31"/>
<reference evidence="12" key="2">
    <citation type="journal article" date="2021" name="PeerJ">
        <title>Extensive microbial diversity within the chicken gut microbiome revealed by metagenomics and culture.</title>
        <authorList>
            <person name="Gilroy R."/>
            <person name="Ravi A."/>
            <person name="Getino M."/>
            <person name="Pursley I."/>
            <person name="Horton D.L."/>
            <person name="Alikhan N.F."/>
            <person name="Baker D."/>
            <person name="Gharbi K."/>
            <person name="Hall N."/>
            <person name="Watson M."/>
            <person name="Adriaenssens E.M."/>
            <person name="Foster-Nyarko E."/>
            <person name="Jarju S."/>
            <person name="Secka A."/>
            <person name="Antonio M."/>
            <person name="Oren A."/>
            <person name="Chaudhuri R.R."/>
            <person name="La Ragione R."/>
            <person name="Hildebrand F."/>
            <person name="Pallen M.J."/>
        </authorList>
    </citation>
    <scope>NUCLEOTIDE SEQUENCE</scope>
    <source>
        <strain evidence="12">CHK199-13235</strain>
    </source>
</reference>
<dbReference type="HAMAP" id="MF_00230">
    <property type="entry name" value="CobT"/>
    <property type="match status" value="1"/>
</dbReference>